<dbReference type="InterPro" id="IPR001667">
    <property type="entry name" value="DDH_dom"/>
</dbReference>
<proteinExistence type="predicted"/>
<feature type="domain" description="DHHA1" evidence="2">
    <location>
        <begin position="241"/>
        <end position="318"/>
    </location>
</feature>
<dbReference type="eggNOG" id="COG0618">
    <property type="taxonomic scope" value="Bacteria"/>
</dbReference>
<dbReference type="InterPro" id="IPR038763">
    <property type="entry name" value="DHH_sf"/>
</dbReference>
<dbReference type="Proteomes" id="UP000007756">
    <property type="component" value="Chromosome"/>
</dbReference>
<dbReference type="PaxDb" id="722438-MPNE_0164"/>
<dbReference type="SUPFAM" id="SSF64182">
    <property type="entry name" value="DHH phosphoesterases"/>
    <property type="match status" value="1"/>
</dbReference>
<evidence type="ECO:0000313" key="3">
    <source>
        <dbReference type="EMBL" id="ADK87067.1"/>
    </source>
</evidence>
<protein>
    <submittedName>
        <fullName evidence="3">DHHA1 domain protein</fullName>
    </submittedName>
</protein>
<dbReference type="RefSeq" id="WP_010874497.1">
    <property type="nucleotide sequence ID" value="NZ_CP010546.1"/>
</dbReference>
<dbReference type="InterPro" id="IPR051319">
    <property type="entry name" value="Oligoribo/pAp-PDE_c-di-AMP_PDE"/>
</dbReference>
<evidence type="ECO:0000259" key="2">
    <source>
        <dbReference type="Pfam" id="PF02272"/>
    </source>
</evidence>
<evidence type="ECO:0000313" key="4">
    <source>
        <dbReference type="Proteomes" id="UP000007756"/>
    </source>
</evidence>
<dbReference type="GO" id="GO:0003676">
    <property type="term" value="F:nucleic acid binding"/>
    <property type="evidence" value="ECO:0007669"/>
    <property type="project" value="InterPro"/>
</dbReference>
<dbReference type="KEGG" id="mpj:MPNE_0164"/>
<dbReference type="GeneID" id="66609211"/>
<dbReference type="Gene3D" id="3.90.1640.10">
    <property type="entry name" value="inorganic pyrophosphatase (n-terminal core)"/>
    <property type="match status" value="1"/>
</dbReference>
<evidence type="ECO:0000259" key="1">
    <source>
        <dbReference type="Pfam" id="PF01368"/>
    </source>
</evidence>
<dbReference type="Pfam" id="PF01368">
    <property type="entry name" value="DHH"/>
    <property type="match status" value="1"/>
</dbReference>
<dbReference type="AlphaFoldDB" id="A0A0H3DMV8"/>
<dbReference type="Gene3D" id="3.10.310.30">
    <property type="match status" value="1"/>
</dbReference>
<dbReference type="HOGENOM" id="CLU_039720_1_0_14"/>
<dbReference type="EMBL" id="CP002077">
    <property type="protein sequence ID" value="ADK87067.1"/>
    <property type="molecule type" value="Genomic_DNA"/>
</dbReference>
<dbReference type="Pfam" id="PF02272">
    <property type="entry name" value="DHHA1"/>
    <property type="match status" value="1"/>
</dbReference>
<dbReference type="PATRIC" id="fig|722438.3.peg.153"/>
<name>A0A0H3DMV8_MYCPB</name>
<sequence>MNSQVHRKGSIAEAVSAIQAHDKIVIFHHIRPDGDCLGAQHGLARLIQTNFPHKQVFCVGDPKHNFPWLEMVFTPKEQITPELMQQALAVIVDANYKERIECRDLLDQNQFKAVLRIDHHPNEDDLNTTHNFVDASYIAAAEQVVDLAVQAKWKLSPPAATALYLGIYTDSNRFLYSNTSWRTLYLGSMLYRAQANIAKIHDELNHTSLKDIQFKQYVFKNFQTFQNVIYFVADKKFQKKLKVTPLECARVNILANIEQFHIWLFFIEEGKNHYRVEFRSNGINVREVALKYGGGGHIQASGAVLKSKRDIIRVVQDCQKQIAV</sequence>
<dbReference type="STRING" id="722438.F539_00810"/>
<dbReference type="PANTHER" id="PTHR47618">
    <property type="entry name" value="BIFUNCTIONAL OLIGORIBONUCLEASE AND PAP PHOSPHATASE NRNA"/>
    <property type="match status" value="1"/>
</dbReference>
<dbReference type="InterPro" id="IPR003156">
    <property type="entry name" value="DHHA1_dom"/>
</dbReference>
<gene>
    <name evidence="3" type="ordered locus">MPNE_0164</name>
</gene>
<dbReference type="PANTHER" id="PTHR47618:SF1">
    <property type="entry name" value="BIFUNCTIONAL OLIGORIBONUCLEASE AND PAP PHOSPHATASE NRNA"/>
    <property type="match status" value="1"/>
</dbReference>
<accession>A0A0H3DMV8</accession>
<organism evidence="3 4">
    <name type="scientific">Mycoplasmoides pneumoniae (strain ATCC 15531 / DSM 23978 / CIP 103766 / NBRC 14401 / NCTC 10119 / FH)</name>
    <name type="common">Mycoplasma pneumoniae</name>
    <dbReference type="NCBI Taxonomy" id="722438"/>
    <lineage>
        <taxon>Bacteria</taxon>
        <taxon>Bacillati</taxon>
        <taxon>Mycoplasmatota</taxon>
        <taxon>Mycoplasmoidales</taxon>
        <taxon>Mycoplasmoidaceae</taxon>
        <taxon>Mycoplasmoides</taxon>
    </lineage>
</organism>
<dbReference type="SMR" id="A0A0H3DMV8"/>
<feature type="domain" description="DDH" evidence="1">
    <location>
        <begin position="23"/>
        <end position="167"/>
    </location>
</feature>
<reference evidence="3 4" key="1">
    <citation type="journal article" date="2010" name="Appl. Environ. Microbiol.">
        <title>Targeted chromosomal knockouts in Mycoplasma pneumoniae.</title>
        <authorList>
            <person name="Krishnakumar R."/>
            <person name="Assad-Garcia N."/>
            <person name="Benders G.A."/>
            <person name="Phan Q."/>
            <person name="Montague M.G."/>
            <person name="Glass J.I."/>
        </authorList>
    </citation>
    <scope>NUCLEOTIDE SEQUENCE [LARGE SCALE GENOMIC DNA]</scope>
    <source>
        <strain evidence="4">ATCC 15531 / DSM 22911 / NBRC 14401 / NCTC 10119 / FH</strain>
    </source>
</reference>